<keyword evidence="7" id="KW-1133">Transmembrane helix</keyword>
<dbReference type="SMART" id="SM00034">
    <property type="entry name" value="CLECT"/>
    <property type="match status" value="1"/>
</dbReference>
<dbReference type="Gene3D" id="3.10.100.10">
    <property type="entry name" value="Mannose-Binding Protein A, subunit A"/>
    <property type="match status" value="1"/>
</dbReference>
<keyword evidence="9" id="KW-1185">Reference proteome</keyword>
<dbReference type="PROSITE" id="PS00615">
    <property type="entry name" value="C_TYPE_LECTIN_1"/>
    <property type="match status" value="1"/>
</dbReference>
<dbReference type="GO" id="GO:0005615">
    <property type="term" value="C:extracellular space"/>
    <property type="evidence" value="ECO:0007669"/>
    <property type="project" value="TreeGrafter"/>
</dbReference>
<evidence type="ECO:0000256" key="5">
    <source>
        <dbReference type="ARBA" id="ARBA00023157"/>
    </source>
</evidence>
<dbReference type="SUPFAM" id="SSF56436">
    <property type="entry name" value="C-type lectin-like"/>
    <property type="match status" value="1"/>
</dbReference>
<evidence type="ECO:0000313" key="10">
    <source>
        <dbReference type="RefSeq" id="XP_032822860.1"/>
    </source>
</evidence>
<proteinExistence type="predicted"/>
<dbReference type="RefSeq" id="XP_032822860.1">
    <property type="nucleotide sequence ID" value="XM_032966969.1"/>
</dbReference>
<dbReference type="AlphaFoldDB" id="A0AAJ7X6B6"/>
<dbReference type="PROSITE" id="PS50041">
    <property type="entry name" value="C_TYPE_LECTIN_2"/>
    <property type="match status" value="1"/>
</dbReference>
<evidence type="ECO:0000256" key="3">
    <source>
        <dbReference type="ARBA" id="ARBA00022729"/>
    </source>
</evidence>
<keyword evidence="3" id="KW-0732">Signal</keyword>
<feature type="region of interest" description="Disordered" evidence="6">
    <location>
        <begin position="1"/>
        <end position="37"/>
    </location>
</feature>
<organism evidence="9 10">
    <name type="scientific">Petromyzon marinus</name>
    <name type="common">Sea lamprey</name>
    <dbReference type="NCBI Taxonomy" id="7757"/>
    <lineage>
        <taxon>Eukaryota</taxon>
        <taxon>Metazoa</taxon>
        <taxon>Chordata</taxon>
        <taxon>Craniata</taxon>
        <taxon>Vertebrata</taxon>
        <taxon>Cyclostomata</taxon>
        <taxon>Hyperoartia</taxon>
        <taxon>Petromyzontiformes</taxon>
        <taxon>Petromyzontidae</taxon>
        <taxon>Petromyzon</taxon>
    </lineage>
</organism>
<dbReference type="InterPro" id="IPR051663">
    <property type="entry name" value="CLec_Tetranectin-domain"/>
</dbReference>
<evidence type="ECO:0000256" key="4">
    <source>
        <dbReference type="ARBA" id="ARBA00022734"/>
    </source>
</evidence>
<dbReference type="PANTHER" id="PTHR22799">
    <property type="entry name" value="TETRANECTIN-RELATED"/>
    <property type="match status" value="1"/>
</dbReference>
<dbReference type="GO" id="GO:0008083">
    <property type="term" value="F:growth factor activity"/>
    <property type="evidence" value="ECO:0007669"/>
    <property type="project" value="TreeGrafter"/>
</dbReference>
<keyword evidence="4" id="KW-0430">Lectin</keyword>
<keyword evidence="5" id="KW-1015">Disulfide bond</keyword>
<dbReference type="InterPro" id="IPR016187">
    <property type="entry name" value="CTDL_fold"/>
</dbReference>
<dbReference type="Proteomes" id="UP001318040">
    <property type="component" value="Chromosome 37"/>
</dbReference>
<comment type="subcellular location">
    <subcellularLocation>
        <location evidence="1">Secreted</location>
    </subcellularLocation>
</comment>
<dbReference type="Pfam" id="PF00059">
    <property type="entry name" value="Lectin_C"/>
    <property type="match status" value="1"/>
</dbReference>
<name>A0AAJ7X6B6_PETMA</name>
<keyword evidence="7" id="KW-0812">Transmembrane</keyword>
<feature type="domain" description="C-type lectin" evidence="8">
    <location>
        <begin position="152"/>
        <end position="260"/>
    </location>
</feature>
<evidence type="ECO:0000313" key="9">
    <source>
        <dbReference type="Proteomes" id="UP001318040"/>
    </source>
</evidence>
<evidence type="ECO:0000256" key="1">
    <source>
        <dbReference type="ARBA" id="ARBA00004613"/>
    </source>
</evidence>
<dbReference type="GO" id="GO:0030246">
    <property type="term" value="F:carbohydrate binding"/>
    <property type="evidence" value="ECO:0007669"/>
    <property type="project" value="UniProtKB-KW"/>
</dbReference>
<protein>
    <submittedName>
        <fullName evidence="10">Collectin-10-like isoform X1</fullName>
    </submittedName>
</protein>
<dbReference type="InterPro" id="IPR016186">
    <property type="entry name" value="C-type_lectin-like/link_sf"/>
</dbReference>
<dbReference type="InterPro" id="IPR018378">
    <property type="entry name" value="C-type_lectin_CS"/>
</dbReference>
<dbReference type="KEGG" id="pmrn:116949548"/>
<keyword evidence="2" id="KW-0964">Secreted</keyword>
<gene>
    <name evidence="10" type="primary">LOC116949548</name>
</gene>
<evidence type="ECO:0000256" key="2">
    <source>
        <dbReference type="ARBA" id="ARBA00022525"/>
    </source>
</evidence>
<evidence type="ECO:0000256" key="7">
    <source>
        <dbReference type="SAM" id="Phobius"/>
    </source>
</evidence>
<accession>A0AAJ7X6B6</accession>
<sequence length="264" mass="30360">MSSTRKSFVRLPPHHATPSTSIFSDFPVSTMPGNEQQQQVQQQLPGAASSSQNRLCSNLATVALFAMNITIAVILMTSVLYNFHAIQYSATVFTEEDMLIVDHLDLLNEDLVKMGNSLDKKIDSTISVVKQEMKEDVLQLSKRIEYVLNIFYWPVYEKKTFENARAHCKTYGGDIAMPTSSILNKQLHNYFWKDPMFIGINYIQKENTFRYVNGTPLGDYTHWNRGEPNAVRNEEDCVEMLRHGYWNDIPCSEKLQFLCQKLKK</sequence>
<evidence type="ECO:0000256" key="6">
    <source>
        <dbReference type="SAM" id="MobiDB-lite"/>
    </source>
</evidence>
<keyword evidence="7" id="KW-0472">Membrane</keyword>
<reference evidence="10" key="1">
    <citation type="submission" date="2025-08" db="UniProtKB">
        <authorList>
            <consortium name="RefSeq"/>
        </authorList>
    </citation>
    <scope>IDENTIFICATION</scope>
    <source>
        <tissue evidence="10">Sperm</tissue>
    </source>
</reference>
<feature type="transmembrane region" description="Helical" evidence="7">
    <location>
        <begin position="59"/>
        <end position="81"/>
    </location>
</feature>
<dbReference type="InterPro" id="IPR001304">
    <property type="entry name" value="C-type_lectin-like"/>
</dbReference>
<dbReference type="PANTHER" id="PTHR22799:SF1">
    <property type="entry name" value="C-TYPE LECTIN DOMAIN FAMILY 11 MEMBER A"/>
    <property type="match status" value="1"/>
</dbReference>
<dbReference type="GO" id="GO:0001503">
    <property type="term" value="P:ossification"/>
    <property type="evidence" value="ECO:0007669"/>
    <property type="project" value="TreeGrafter"/>
</dbReference>
<evidence type="ECO:0000259" key="8">
    <source>
        <dbReference type="PROSITE" id="PS50041"/>
    </source>
</evidence>